<evidence type="ECO:0000313" key="4">
    <source>
        <dbReference type="Proteomes" id="UP000470446"/>
    </source>
</evidence>
<gene>
    <name evidence="3" type="ORF">G3I32_35845</name>
</gene>
<sequence length="592" mass="64461">MSTAYVPQQPQQQPHGGPPQEPPPVPPYASEATRLLCAGAYLDPGYRDRVIDELYLDEQRIVAPSLGFDAARVLAHALRARRQELLWAAAVTGLWVVGIPLSGGLLVFLLWPSLLLALAPWLRGRAERPPLYRRVAAFLARWWGRVQFALITLYLIAYAFDGGSDDDFSSGSADGYYGRYGDYGADDVDLPDVTGVLFPSGGDGLFEARQAWFGIAVLVLIGLCVAGQRGQFARALAAELSPQRFPDASSDPAEKGEGTRFQRLMGRIRLEQHAPLIMYDEKHPFCGAGAAYDTWVLAVELRPDDEKKQQPLSNRAILDRVRPLIEQLRLPSEYAGAGVRDRLRRLELDECVFLPVEGLLDRDQAPYGPESFEQHRASAVEEGAEKRRHFLRIRVGGWEEELVVTVFVRLHTQGRMLMLEIAPHVLTPVRADFKDADRVSHRFRNNNVLGRAAGAAVLVPGSVGRSLVTLGRGLVYGWRLLTGGHAGALPAGPAVSVRELAASPAGSTFQEMDVSRYLRSIQDRVSHGVRLALGDAGFETGEFVQKIVNLSNGSTYIGNAEGATFAVGDKSNVSSTTGGPAPQKGSGSHGAE</sequence>
<comment type="caution">
    <text evidence="3">The sequence shown here is derived from an EMBL/GenBank/DDBJ whole genome shotgun (WGS) entry which is preliminary data.</text>
</comment>
<dbReference type="Proteomes" id="UP000470446">
    <property type="component" value="Unassembled WGS sequence"/>
</dbReference>
<dbReference type="AlphaFoldDB" id="A0A7K3PXU8"/>
<keyword evidence="2" id="KW-0812">Transmembrane</keyword>
<dbReference type="RefSeq" id="WP_164250237.1">
    <property type="nucleotide sequence ID" value="NZ_JAAGMA010000947.1"/>
</dbReference>
<keyword evidence="2" id="KW-0472">Membrane</keyword>
<evidence type="ECO:0000313" key="3">
    <source>
        <dbReference type="EMBL" id="NEB14141.1"/>
    </source>
</evidence>
<accession>A0A7K3PXU8</accession>
<reference evidence="3 4" key="1">
    <citation type="submission" date="2020-01" db="EMBL/GenBank/DDBJ databases">
        <title>Insect and environment-associated Actinomycetes.</title>
        <authorList>
            <person name="Currrie C."/>
            <person name="Chevrette M."/>
            <person name="Carlson C."/>
            <person name="Stubbendieck R."/>
            <person name="Wendt-Pienkowski E."/>
        </authorList>
    </citation>
    <scope>NUCLEOTIDE SEQUENCE [LARGE SCALE GENOMIC DNA]</scope>
    <source>
        <strain evidence="3 4">SID14163</strain>
    </source>
</reference>
<feature type="transmembrane region" description="Helical" evidence="2">
    <location>
        <begin position="210"/>
        <end position="227"/>
    </location>
</feature>
<organism evidence="3 4">
    <name type="scientific">Streptomyces coelicoflavus</name>
    <dbReference type="NCBI Taxonomy" id="285562"/>
    <lineage>
        <taxon>Bacteria</taxon>
        <taxon>Bacillati</taxon>
        <taxon>Actinomycetota</taxon>
        <taxon>Actinomycetes</taxon>
        <taxon>Kitasatosporales</taxon>
        <taxon>Streptomycetaceae</taxon>
        <taxon>Streptomyces</taxon>
    </lineage>
</organism>
<name>A0A7K3PXU8_9ACTN</name>
<feature type="transmembrane region" description="Helical" evidence="2">
    <location>
        <begin position="94"/>
        <end position="122"/>
    </location>
</feature>
<proteinExistence type="predicted"/>
<dbReference type="EMBL" id="JAAGMA010000947">
    <property type="protein sequence ID" value="NEB14141.1"/>
    <property type="molecule type" value="Genomic_DNA"/>
</dbReference>
<feature type="region of interest" description="Disordered" evidence="1">
    <location>
        <begin position="1"/>
        <end position="28"/>
    </location>
</feature>
<feature type="compositionally biased region" description="Low complexity" evidence="1">
    <location>
        <begin position="1"/>
        <end position="15"/>
    </location>
</feature>
<feature type="compositionally biased region" description="Pro residues" evidence="1">
    <location>
        <begin position="16"/>
        <end position="27"/>
    </location>
</feature>
<feature type="transmembrane region" description="Helical" evidence="2">
    <location>
        <begin position="142"/>
        <end position="160"/>
    </location>
</feature>
<evidence type="ECO:0000256" key="1">
    <source>
        <dbReference type="SAM" id="MobiDB-lite"/>
    </source>
</evidence>
<protein>
    <submittedName>
        <fullName evidence="3">Uncharacterized protein</fullName>
    </submittedName>
</protein>
<evidence type="ECO:0000256" key="2">
    <source>
        <dbReference type="SAM" id="Phobius"/>
    </source>
</evidence>
<keyword evidence="2" id="KW-1133">Transmembrane helix</keyword>
<feature type="region of interest" description="Disordered" evidence="1">
    <location>
        <begin position="569"/>
        <end position="592"/>
    </location>
</feature>